<evidence type="ECO:0000256" key="12">
    <source>
        <dbReference type="ARBA" id="ARBA00023125"/>
    </source>
</evidence>
<keyword evidence="13 16" id="KW-0234">DNA repair</keyword>
<gene>
    <name evidence="16 20" type="primary">polA</name>
    <name evidence="21" type="ORF">HMPREF0860_0442</name>
    <name evidence="20" type="ORF">HMPREF1325_2656</name>
</gene>
<dbReference type="InterPro" id="IPR008918">
    <property type="entry name" value="HhH2"/>
</dbReference>
<dbReference type="SMART" id="SM00482">
    <property type="entry name" value="POLAc"/>
    <property type="match status" value="1"/>
</dbReference>
<evidence type="ECO:0000256" key="13">
    <source>
        <dbReference type="ARBA" id="ARBA00023204"/>
    </source>
</evidence>
<dbReference type="GO" id="GO:0008409">
    <property type="term" value="F:5'-3' exonuclease activity"/>
    <property type="evidence" value="ECO:0007669"/>
    <property type="project" value="UniProtKB-UniRule"/>
</dbReference>
<dbReference type="FunFam" id="1.20.1060.10:FF:000001">
    <property type="entry name" value="DNA polymerase I"/>
    <property type="match status" value="1"/>
</dbReference>
<dbReference type="PANTHER" id="PTHR10133:SF27">
    <property type="entry name" value="DNA POLYMERASE NU"/>
    <property type="match status" value="1"/>
</dbReference>
<dbReference type="FunFam" id="1.10.150.20:FF:000002">
    <property type="entry name" value="DNA polymerase I"/>
    <property type="match status" value="1"/>
</dbReference>
<accession>U1GUT0</accession>
<keyword evidence="8 16" id="KW-0227">DNA damage</keyword>
<comment type="function">
    <text evidence="16">In addition to polymerase activity, this DNA polymerase exhibits 3'-5' and 5'-3' exonuclease activity.</text>
</comment>
<keyword evidence="10 16" id="KW-0269">Exonuclease</keyword>
<evidence type="ECO:0000256" key="16">
    <source>
        <dbReference type="RuleBase" id="RU004460"/>
    </source>
</evidence>
<dbReference type="InterPro" id="IPR001098">
    <property type="entry name" value="DNA-dir_DNA_pol_A_palm_dom"/>
</dbReference>
<evidence type="ECO:0000313" key="22">
    <source>
        <dbReference type="Proteomes" id="UP000016412"/>
    </source>
</evidence>
<name>U1GUT0_TRESO</name>
<evidence type="ECO:0000256" key="3">
    <source>
        <dbReference type="ARBA" id="ARBA00020311"/>
    </source>
</evidence>
<dbReference type="AlphaFoldDB" id="U1GUT0"/>
<evidence type="ECO:0000256" key="8">
    <source>
        <dbReference type="ARBA" id="ARBA00022763"/>
    </source>
</evidence>
<dbReference type="SMART" id="SM00474">
    <property type="entry name" value="35EXOc"/>
    <property type="match status" value="1"/>
</dbReference>
<dbReference type="SMART" id="SM00475">
    <property type="entry name" value="53EXOc"/>
    <property type="match status" value="1"/>
</dbReference>
<evidence type="ECO:0000256" key="4">
    <source>
        <dbReference type="ARBA" id="ARBA00022679"/>
    </source>
</evidence>
<dbReference type="SUPFAM" id="SSF88723">
    <property type="entry name" value="PIN domain-like"/>
    <property type="match status" value="1"/>
</dbReference>
<dbReference type="InterPro" id="IPR012337">
    <property type="entry name" value="RNaseH-like_sf"/>
</dbReference>
<dbReference type="Gene3D" id="3.40.50.1010">
    <property type="entry name" value="5'-nuclease"/>
    <property type="match status" value="1"/>
</dbReference>
<keyword evidence="7" id="KW-0540">Nuclease</keyword>
<dbReference type="NCBIfam" id="NF004397">
    <property type="entry name" value="PRK05755.1"/>
    <property type="match status" value="1"/>
</dbReference>
<comment type="similarity">
    <text evidence="1 16">Belongs to the DNA polymerase type-A family.</text>
</comment>
<dbReference type="SMART" id="SM00279">
    <property type="entry name" value="HhH2"/>
    <property type="match status" value="1"/>
</dbReference>
<keyword evidence="23" id="KW-1185">Reference proteome</keyword>
<dbReference type="InterPro" id="IPR029060">
    <property type="entry name" value="PIN-like_dom_sf"/>
</dbReference>
<dbReference type="CDD" id="cd09859">
    <property type="entry name" value="PIN_53EXO"/>
    <property type="match status" value="1"/>
</dbReference>
<evidence type="ECO:0000256" key="5">
    <source>
        <dbReference type="ARBA" id="ARBA00022695"/>
    </source>
</evidence>
<evidence type="ECO:0000313" key="21">
    <source>
        <dbReference type="EMBL" id="ERJ97681.1"/>
    </source>
</evidence>
<dbReference type="EMBL" id="AUZJ01000043">
    <property type="protein sequence ID" value="ERF60359.1"/>
    <property type="molecule type" value="Genomic_DNA"/>
</dbReference>
<evidence type="ECO:0000256" key="14">
    <source>
        <dbReference type="ARBA" id="ARBA00049244"/>
    </source>
</evidence>
<evidence type="ECO:0000256" key="9">
    <source>
        <dbReference type="ARBA" id="ARBA00022801"/>
    </source>
</evidence>
<dbReference type="InterPro" id="IPR002421">
    <property type="entry name" value="5-3_exonuclease"/>
</dbReference>
<evidence type="ECO:0000313" key="23">
    <source>
        <dbReference type="Proteomes" id="UP000016646"/>
    </source>
</evidence>
<dbReference type="InterPro" id="IPR002562">
    <property type="entry name" value="3'-5'_exonuclease_dom"/>
</dbReference>
<proteinExistence type="inferred from homology"/>
<dbReference type="eggNOG" id="COG0749">
    <property type="taxonomic scope" value="Bacteria"/>
</dbReference>
<dbReference type="PROSITE" id="PS00447">
    <property type="entry name" value="DNA_POLYMERASE_A"/>
    <property type="match status" value="1"/>
</dbReference>
<dbReference type="GO" id="GO:0006261">
    <property type="term" value="P:DNA-templated DNA replication"/>
    <property type="evidence" value="ECO:0007669"/>
    <property type="project" value="UniProtKB-UniRule"/>
</dbReference>
<dbReference type="STRING" id="1125725.HMPREF1325_2656"/>
<dbReference type="FunFam" id="1.10.150.20:FF:000003">
    <property type="entry name" value="DNA polymerase I"/>
    <property type="match status" value="1"/>
</dbReference>
<feature type="domain" description="3'-5' exonuclease" evidence="17">
    <location>
        <begin position="327"/>
        <end position="525"/>
    </location>
</feature>
<dbReference type="GO" id="GO:0006302">
    <property type="term" value="P:double-strand break repair"/>
    <property type="evidence" value="ECO:0007669"/>
    <property type="project" value="TreeGrafter"/>
</dbReference>
<dbReference type="Pfam" id="PF02739">
    <property type="entry name" value="5_3_exonuc_N"/>
    <property type="match status" value="1"/>
</dbReference>
<dbReference type="PATRIC" id="fig|1125725.3.peg.1830"/>
<evidence type="ECO:0000256" key="1">
    <source>
        <dbReference type="ARBA" id="ARBA00007705"/>
    </source>
</evidence>
<dbReference type="CDD" id="cd08637">
    <property type="entry name" value="DNA_pol_A_pol_I_C"/>
    <property type="match status" value="1"/>
</dbReference>
<keyword evidence="6 16" id="KW-0235">DNA replication</keyword>
<dbReference type="Pfam" id="PF01612">
    <property type="entry name" value="DNA_pol_A_exo1"/>
    <property type="match status" value="1"/>
</dbReference>
<evidence type="ECO:0000256" key="2">
    <source>
        <dbReference type="ARBA" id="ARBA00012417"/>
    </source>
</evidence>
<dbReference type="PANTHER" id="PTHR10133">
    <property type="entry name" value="DNA POLYMERASE I"/>
    <property type="match status" value="1"/>
</dbReference>
<reference evidence="22 23" key="1">
    <citation type="submission" date="2013-08" db="EMBL/GenBank/DDBJ databases">
        <authorList>
            <person name="Durkin A.S."/>
            <person name="Haft D.R."/>
            <person name="McCorrison J."/>
            <person name="Torralba M."/>
            <person name="Gillis M."/>
            <person name="Haft D.H."/>
            <person name="Methe B."/>
            <person name="Sutton G."/>
            <person name="Nelson K.E."/>
        </authorList>
    </citation>
    <scope>NUCLEOTIDE SEQUENCE [LARGE SCALE GENOMIC DNA]</scope>
    <source>
        <strain evidence="21 23">ATCC 35536</strain>
        <strain evidence="20 22">VPI DR56BR1116</strain>
    </source>
</reference>
<dbReference type="RefSeq" id="WP_021330758.1">
    <property type="nucleotide sequence ID" value="NZ_AUZJ01000043.1"/>
</dbReference>
<dbReference type="InterPro" id="IPR018320">
    <property type="entry name" value="DNA_polymerase_1"/>
</dbReference>
<evidence type="ECO:0000259" key="18">
    <source>
        <dbReference type="SMART" id="SM00475"/>
    </source>
</evidence>
<dbReference type="OrthoDB" id="9806424at2"/>
<protein>
    <recommendedName>
        <fullName evidence="3 15">DNA polymerase I</fullName>
        <ecNumber evidence="2 15">2.7.7.7</ecNumber>
    </recommendedName>
</protein>
<dbReference type="Pfam" id="PF00476">
    <property type="entry name" value="DNA_pol_A"/>
    <property type="match status" value="1"/>
</dbReference>
<keyword evidence="11 16" id="KW-0239">DNA-directed DNA polymerase</keyword>
<evidence type="ECO:0000259" key="17">
    <source>
        <dbReference type="SMART" id="SM00474"/>
    </source>
</evidence>
<feature type="domain" description="5'-3' exonuclease" evidence="18">
    <location>
        <begin position="4"/>
        <end position="266"/>
    </location>
</feature>
<keyword evidence="4 16" id="KW-0808">Transferase</keyword>
<dbReference type="SUPFAM" id="SSF47807">
    <property type="entry name" value="5' to 3' exonuclease, C-terminal subdomain"/>
    <property type="match status" value="1"/>
</dbReference>
<dbReference type="GO" id="GO:0008408">
    <property type="term" value="F:3'-5' exonuclease activity"/>
    <property type="evidence" value="ECO:0007669"/>
    <property type="project" value="UniProtKB-UniRule"/>
</dbReference>
<dbReference type="CDD" id="cd06139">
    <property type="entry name" value="DNA_polA_I_Ecoli_like_exo"/>
    <property type="match status" value="1"/>
</dbReference>
<dbReference type="InterPro" id="IPR043502">
    <property type="entry name" value="DNA/RNA_pol_sf"/>
</dbReference>
<evidence type="ECO:0000313" key="20">
    <source>
        <dbReference type="EMBL" id="ERF60359.1"/>
    </source>
</evidence>
<dbReference type="NCBIfam" id="TIGR00593">
    <property type="entry name" value="pola"/>
    <property type="match status" value="1"/>
</dbReference>
<keyword evidence="5 16" id="KW-0548">Nucleotidyltransferase</keyword>
<dbReference type="InterPro" id="IPR002298">
    <property type="entry name" value="DNA_polymerase_A"/>
</dbReference>
<dbReference type="GO" id="GO:0003677">
    <property type="term" value="F:DNA binding"/>
    <property type="evidence" value="ECO:0007669"/>
    <property type="project" value="UniProtKB-UniRule"/>
</dbReference>
<dbReference type="PRINTS" id="PR00868">
    <property type="entry name" value="DNAPOLI"/>
</dbReference>
<dbReference type="InterPro" id="IPR036397">
    <property type="entry name" value="RNaseH_sf"/>
</dbReference>
<dbReference type="Proteomes" id="UP000016646">
    <property type="component" value="Unassembled WGS sequence"/>
</dbReference>
<feature type="domain" description="DNA-directed DNA polymerase family A palm" evidence="19">
    <location>
        <begin position="691"/>
        <end position="897"/>
    </location>
</feature>
<dbReference type="Gene3D" id="3.30.70.370">
    <property type="match status" value="1"/>
</dbReference>
<sequence>MQEFNDDTIYILDSYGLIYRCYFAFISRPLTNSRGENISALFGFFRNLHAVFTHYKPRCIAAAFDSRTPTFRHEMYDEYKATRAKTPDDLHAQIPWIEDILASLGIPILQCDGYEADDIIATVAAKAAASGRTCRILSGDKDLMQLVNGTTQILKPDTALIWKAIDSNGVKAEWGVLPEQMLDLLSLIGDASDNVPGVKGVGPKTACKYIDAYGNLDNIFAHADEIKGAAGEKLRAGKDDAYFSQKLIKLCYDVPCVKNLEDAIPPVSFDFNAAAEKLSFYEAPTVAKSYAALAAENGKAQYESSEQVSDTEEVPMLKPLTKNKGEYRAVTDIEELKKIVDGIIASKEKCAAFDCETDSLDTMSASLVGFSLCTIPGKAVYVPLVLTDALFSGPLISKQDALAQIARLFTDKDITVVMHNGKFDYEVLRTNGIALGGGDYPAPSCKIADTMVAAWLLDPDKTGGASYALEYLAEKNLSLSGIEYDDIVPKGGSFADVPLDKAADYGAEDADFTLQLWHLFRERLEKNKLLNLFTDVEMKLLPILAEMELRGIHVNTKALDKYDAELTGEIETVQKEIYEIVGHEFNIASPKQLQEILFEELKLPHGKKTKTGYSTDTTVLEELSAYHPVPQKILTYREKTKLQSTYVEALPKLCDKNKRLHTNYMQTGTATGRLSSRDPNLQNIPVRNEDGRRIRSAFTALPNTHLISADYSQIELVVLAHLSGDKNMCKAFSEGVDIHRATASLLFSTPPEKVTADERRVAKTINFGIIYGMSAFRLARDLGISRTQAASFIENYFTQYSSIRRFIDSTISFAETHGYVETIFGRKRKIININSKNKTEKAAAERIAVNTPVQGSAADIVKQAMLDVDSSLRKEKNGARLLLQVHDELIFECPSEKSVLDATIDMIRNKMESAVKLSVPLRVSIEAGKNWGTFH</sequence>
<evidence type="ECO:0000256" key="10">
    <source>
        <dbReference type="ARBA" id="ARBA00022839"/>
    </source>
</evidence>
<comment type="catalytic activity">
    <reaction evidence="14 16">
        <text>DNA(n) + a 2'-deoxyribonucleoside 5'-triphosphate = DNA(n+1) + diphosphate</text>
        <dbReference type="Rhea" id="RHEA:22508"/>
        <dbReference type="Rhea" id="RHEA-COMP:17339"/>
        <dbReference type="Rhea" id="RHEA-COMP:17340"/>
        <dbReference type="ChEBI" id="CHEBI:33019"/>
        <dbReference type="ChEBI" id="CHEBI:61560"/>
        <dbReference type="ChEBI" id="CHEBI:173112"/>
        <dbReference type="EC" id="2.7.7.7"/>
    </reaction>
</comment>
<dbReference type="CDD" id="cd09898">
    <property type="entry name" value="H3TH_53EXO"/>
    <property type="match status" value="1"/>
</dbReference>
<dbReference type="EC" id="2.7.7.7" evidence="2 15"/>
<dbReference type="InterPro" id="IPR020046">
    <property type="entry name" value="5-3_exonucl_a-hlix_arch_N"/>
</dbReference>
<dbReference type="InterPro" id="IPR020045">
    <property type="entry name" value="DNA_polI_H3TH"/>
</dbReference>
<dbReference type="Gene3D" id="1.10.150.20">
    <property type="entry name" value="5' to 3' exonuclease, C-terminal subdomain"/>
    <property type="match status" value="2"/>
</dbReference>
<evidence type="ECO:0000259" key="19">
    <source>
        <dbReference type="SMART" id="SM00482"/>
    </source>
</evidence>
<dbReference type="Gene3D" id="3.30.420.10">
    <property type="entry name" value="Ribonuclease H-like superfamily/Ribonuclease H"/>
    <property type="match status" value="1"/>
</dbReference>
<evidence type="ECO:0000256" key="15">
    <source>
        <dbReference type="NCBIfam" id="TIGR00593"/>
    </source>
</evidence>
<dbReference type="InterPro" id="IPR036279">
    <property type="entry name" value="5-3_exonuclease_C_sf"/>
</dbReference>
<dbReference type="GO" id="GO:0003887">
    <property type="term" value="F:DNA-directed DNA polymerase activity"/>
    <property type="evidence" value="ECO:0007669"/>
    <property type="project" value="UniProtKB-UniRule"/>
</dbReference>
<dbReference type="Pfam" id="PF01367">
    <property type="entry name" value="5_3_exonuc"/>
    <property type="match status" value="1"/>
</dbReference>
<dbReference type="Proteomes" id="UP000016412">
    <property type="component" value="Unassembled WGS sequence"/>
</dbReference>
<dbReference type="SUPFAM" id="SSF56672">
    <property type="entry name" value="DNA/RNA polymerases"/>
    <property type="match status" value="1"/>
</dbReference>
<keyword evidence="9 16" id="KW-0378">Hydrolase</keyword>
<evidence type="ECO:0000256" key="11">
    <source>
        <dbReference type="ARBA" id="ARBA00022932"/>
    </source>
</evidence>
<keyword evidence="12 16" id="KW-0238">DNA-binding</keyword>
<dbReference type="Gene3D" id="1.20.1060.10">
    <property type="entry name" value="Taq DNA Polymerase, Chain T, domain 4"/>
    <property type="match status" value="1"/>
</dbReference>
<organism evidence="20 22">
    <name type="scientific">Treponema socranskii subsp. socranskii VPI DR56BR1116 = ATCC 35536</name>
    <dbReference type="NCBI Taxonomy" id="1125725"/>
    <lineage>
        <taxon>Bacteria</taxon>
        <taxon>Pseudomonadati</taxon>
        <taxon>Spirochaetota</taxon>
        <taxon>Spirochaetia</taxon>
        <taxon>Spirochaetales</taxon>
        <taxon>Treponemataceae</taxon>
        <taxon>Treponema</taxon>
    </lineage>
</organism>
<dbReference type="EMBL" id="AVQI01000084">
    <property type="protein sequence ID" value="ERJ97681.1"/>
    <property type="molecule type" value="Genomic_DNA"/>
</dbReference>
<comment type="caution">
    <text evidence="20">The sequence shown here is derived from an EMBL/GenBank/DDBJ whole genome shotgun (WGS) entry which is preliminary data.</text>
</comment>
<dbReference type="SUPFAM" id="SSF53098">
    <property type="entry name" value="Ribonuclease H-like"/>
    <property type="match status" value="1"/>
</dbReference>
<evidence type="ECO:0000256" key="6">
    <source>
        <dbReference type="ARBA" id="ARBA00022705"/>
    </source>
</evidence>
<dbReference type="InterPro" id="IPR019760">
    <property type="entry name" value="DNA-dir_DNA_pol_A_CS"/>
</dbReference>
<evidence type="ECO:0000256" key="7">
    <source>
        <dbReference type="ARBA" id="ARBA00022722"/>
    </source>
</evidence>